<organism evidence="1 2">
    <name type="scientific">Asbolus verrucosus</name>
    <name type="common">Desert ironclad beetle</name>
    <dbReference type="NCBI Taxonomy" id="1661398"/>
    <lineage>
        <taxon>Eukaryota</taxon>
        <taxon>Metazoa</taxon>
        <taxon>Ecdysozoa</taxon>
        <taxon>Arthropoda</taxon>
        <taxon>Hexapoda</taxon>
        <taxon>Insecta</taxon>
        <taxon>Pterygota</taxon>
        <taxon>Neoptera</taxon>
        <taxon>Endopterygota</taxon>
        <taxon>Coleoptera</taxon>
        <taxon>Polyphaga</taxon>
        <taxon>Cucujiformia</taxon>
        <taxon>Tenebrionidae</taxon>
        <taxon>Pimeliinae</taxon>
        <taxon>Asbolus</taxon>
    </lineage>
</organism>
<reference evidence="1 2" key="1">
    <citation type="submission" date="2017-03" db="EMBL/GenBank/DDBJ databases">
        <title>Genome of the blue death feigning beetle - Asbolus verrucosus.</title>
        <authorList>
            <person name="Rider S.D."/>
        </authorList>
    </citation>
    <scope>NUCLEOTIDE SEQUENCE [LARGE SCALE GENOMIC DNA]</scope>
    <source>
        <strain evidence="1">Butters</strain>
        <tissue evidence="1">Head and leg muscle</tissue>
    </source>
</reference>
<dbReference type="AlphaFoldDB" id="A0A482VCE1"/>
<name>A0A482VCE1_ASBVE</name>
<comment type="caution">
    <text evidence="1">The sequence shown here is derived from an EMBL/GenBank/DDBJ whole genome shotgun (WGS) entry which is preliminary data.</text>
</comment>
<evidence type="ECO:0000313" key="1">
    <source>
        <dbReference type="EMBL" id="RZB40973.1"/>
    </source>
</evidence>
<protein>
    <submittedName>
        <fullName evidence="1">Uncharacterized protein</fullName>
    </submittedName>
</protein>
<feature type="non-terminal residue" evidence="1">
    <location>
        <position position="1"/>
    </location>
</feature>
<proteinExistence type="predicted"/>
<keyword evidence="2" id="KW-1185">Reference proteome</keyword>
<sequence length="35" mass="3363">PLSAGLVSSPLVAAPLSSGLIASPWAGTTLVGSVW</sequence>
<dbReference type="OrthoDB" id="10427626at2759"/>
<evidence type="ECO:0000313" key="2">
    <source>
        <dbReference type="Proteomes" id="UP000292052"/>
    </source>
</evidence>
<dbReference type="EMBL" id="QDEB01114342">
    <property type="protein sequence ID" value="RZB40973.1"/>
    <property type="molecule type" value="Genomic_DNA"/>
</dbReference>
<dbReference type="Proteomes" id="UP000292052">
    <property type="component" value="Unassembled WGS sequence"/>
</dbReference>
<gene>
    <name evidence="1" type="ORF">BDFB_012421</name>
</gene>
<accession>A0A482VCE1</accession>